<dbReference type="InterPro" id="IPR016024">
    <property type="entry name" value="ARM-type_fold"/>
</dbReference>
<reference evidence="1 2" key="1">
    <citation type="submission" date="2021-11" db="EMBL/GenBank/DDBJ databases">
        <authorList>
            <person name="Liang Q."/>
            <person name="Mou H."/>
            <person name="Liu Z."/>
        </authorList>
    </citation>
    <scope>NUCLEOTIDE SEQUENCE [LARGE SCALE GENOMIC DNA]</scope>
    <source>
        <strain evidence="1 2">CHU3</strain>
    </source>
</reference>
<dbReference type="RefSeq" id="WP_263569578.1">
    <property type="nucleotide sequence ID" value="NZ_JAJIRN010000001.1"/>
</dbReference>
<protein>
    <recommendedName>
        <fullName evidence="3">HEAT repeat protein</fullName>
    </recommendedName>
</protein>
<name>A0ABT2Y9I3_9BURK</name>
<dbReference type="Proteomes" id="UP001209701">
    <property type="component" value="Unassembled WGS sequence"/>
</dbReference>
<evidence type="ECO:0000313" key="2">
    <source>
        <dbReference type="Proteomes" id="UP001209701"/>
    </source>
</evidence>
<proteinExistence type="predicted"/>
<gene>
    <name evidence="1" type="ORF">LNV07_02505</name>
</gene>
<evidence type="ECO:0000313" key="1">
    <source>
        <dbReference type="EMBL" id="MCV2366967.1"/>
    </source>
</evidence>
<dbReference type="SUPFAM" id="SSF48371">
    <property type="entry name" value="ARM repeat"/>
    <property type="match status" value="1"/>
</dbReference>
<evidence type="ECO:0008006" key="3">
    <source>
        <dbReference type="Google" id="ProtNLM"/>
    </source>
</evidence>
<accession>A0ABT2Y9I3</accession>
<comment type="caution">
    <text evidence="1">The sequence shown here is derived from an EMBL/GenBank/DDBJ whole genome shotgun (WGS) entry which is preliminary data.</text>
</comment>
<organism evidence="1 2">
    <name type="scientific">Roseateles oligotrophus</name>
    <dbReference type="NCBI Taxonomy" id="1769250"/>
    <lineage>
        <taxon>Bacteria</taxon>
        <taxon>Pseudomonadati</taxon>
        <taxon>Pseudomonadota</taxon>
        <taxon>Betaproteobacteria</taxon>
        <taxon>Burkholderiales</taxon>
        <taxon>Sphaerotilaceae</taxon>
        <taxon>Roseateles</taxon>
    </lineage>
</organism>
<keyword evidence="2" id="KW-1185">Reference proteome</keyword>
<sequence>MSNKKAKAPIKKKAGSGSHSMAGYEYQIDVSVWLALDLVLSSEFAKEVVLEPATEEDIEADLAETEPGRVVTTAKVEQYRLIVQAKLRSGDAWSVAGVKRLLEHGTNRPSAASRLADPQNRYLLVTSSGVNGGARGLQVRSAGLWPKAADMVTSIEDAMPAGSAGRVAIVGNQDLERLERDIKALLSEKLRVPNARLEECRRKLRDEARARMCGAGGGRWTRAELEEVIRTHDGYIASSPELEHYVKPTNWAEIKAAMIENNAALLIGQSGTGKTMATLKLFDELRKAIPGLTRVPIKFGPDQIRDDRTPPPVLYDIEDPWGRYDFDPRSRPWNDQLAQHFVHARPDRLVVATSRLDVARSSGALHTVKRWEVSLEAEHYGVRERQRLYQTRIGDLPRNVQTLAKENQSVVLAELATPLEIQKFFDALATPADTKKRSDFQLISDAIQRAHQDSIERTVVDQVEGRNDVRAAAVLWGLLKANDKLSLQLLRQIDGALADANDAFGKGAMPLVNFFVAARNLRQSEGTVSYYHPRVEAGIEQALKRAETMTVKSLRLLIETLSSPGGPDEAWGVAASVRLLYALDRTPELRPKLSAEVQAKVDAWLIDAVRKGGKEFERNLRLAESVGSSASNVAEVARFLLHQSDRSFGGFMVWGEPAHPEAWYERMRADGSVRVVVETFIRDVLPHGRHDLRANFVTAVERLAPNLTPAFLDAASTAVHFGYISSADAISTGALRDLQGFEAIVDLAVAELTPSEAEQLRAAEFTLGRKNKEFNDDFAQHYAEDDSGWTAGEFLAGYIDKVRATLGWQHLLEHRHRDQLLPSWLNRLVGDAPPSVDELKGIYGVMRHRAGEDALWFVLTKHWVPKFEQDLVDLVLGGHQDPGVRIGALTCLVENAVDRFAGVIEQLVQAGNEARLVEICLELGDLRGRRDVFAKHREEGAEPWTAPSLPSPFDEISDAAYAFEKKLAPILSSEAQSLVSRITTSSEEVRVFRTKLDSYVPVGSAEDARWLLAHSDDETAAELAIDFAIRRGLAEDVQAGLTHRFADVVAPALTALATPLPAPLPPTILALAENKGSRVCRTLVDLLDAKPHPDHRAALLQLSKNEWSTSSAYDGEDENLPIAQAAVKVLGMLGTLDAAAADELYSLAIDTRDSDLRYAIFVLLVNEAEERFQEALMDIALNPGDKWIRQLAAHALTVGSERIVPLVLQRITPKVLTGKIPLVASRLLVLLACAGDADAVLAAAETLSTSSTRRVLLLLAIWVLREHDQEFAERIGRMLPPGSVGVSWALAGGEGKLRDTALDDLGDPACVDQVLQFMQPKNKEKRPSASG</sequence>
<dbReference type="EMBL" id="JAJIRN010000001">
    <property type="protein sequence ID" value="MCV2366967.1"/>
    <property type="molecule type" value="Genomic_DNA"/>
</dbReference>